<name>A0A9X4J5D6_9VIBR</name>
<proteinExistence type="predicted"/>
<reference evidence="1" key="1">
    <citation type="submission" date="2022-02" db="EMBL/GenBank/DDBJ databases">
        <title>Emergence and expansion in Europe of a Vibrio aestuarianus clonal complex pathogenic for oysters.</title>
        <authorList>
            <person name="Mesnil A."/>
            <person name="Travers M.-A."/>
        </authorList>
    </citation>
    <scope>NUCLEOTIDE SEQUENCE</scope>
    <source>
        <strain evidence="1">151-ITT-15-cp-1</strain>
    </source>
</reference>
<dbReference type="EMBL" id="JAKNAP010000090">
    <property type="protein sequence ID" value="MDE1358806.1"/>
    <property type="molecule type" value="Genomic_DNA"/>
</dbReference>
<protein>
    <submittedName>
        <fullName evidence="1">Uncharacterized protein</fullName>
    </submittedName>
</protein>
<organism evidence="1 2">
    <name type="scientific">Vibrio aestuarianus</name>
    <dbReference type="NCBI Taxonomy" id="28171"/>
    <lineage>
        <taxon>Bacteria</taxon>
        <taxon>Pseudomonadati</taxon>
        <taxon>Pseudomonadota</taxon>
        <taxon>Gammaproteobacteria</taxon>
        <taxon>Vibrionales</taxon>
        <taxon>Vibrionaceae</taxon>
        <taxon>Vibrio</taxon>
    </lineage>
</organism>
<dbReference type="AlphaFoldDB" id="A0A9X4J5D6"/>
<comment type="caution">
    <text evidence="1">The sequence shown here is derived from an EMBL/GenBank/DDBJ whole genome shotgun (WGS) entry which is preliminary data.</text>
</comment>
<evidence type="ECO:0000313" key="2">
    <source>
        <dbReference type="Proteomes" id="UP001140973"/>
    </source>
</evidence>
<dbReference type="Proteomes" id="UP001140973">
    <property type="component" value="Unassembled WGS sequence"/>
</dbReference>
<sequence length="155" mass="17028">MPISIGFSDVVAVLALCVAGYSAKKTSDFNKKQQEFIETNNHLNKLLLRKATKEAVSDHQADISANFIKIGKNRRLKIFNKGKCTGRNVRISFPDGNGLLLDSDVKTKFPAEIEPQGNIELMATMALEAPTQVTIHILWDDESGVDNAKTITPSV</sequence>
<accession>A0A9X4J5D6</accession>
<evidence type="ECO:0000313" key="1">
    <source>
        <dbReference type="EMBL" id="MDE1358806.1"/>
    </source>
</evidence>
<dbReference type="RefSeq" id="WP_274674234.1">
    <property type="nucleotide sequence ID" value="NZ_JAKNAP010000090.1"/>
</dbReference>
<gene>
    <name evidence="1" type="ORF">L9W73_16080</name>
</gene>